<organism evidence="2 3">
    <name type="scientific">Orchesella dallaii</name>
    <dbReference type="NCBI Taxonomy" id="48710"/>
    <lineage>
        <taxon>Eukaryota</taxon>
        <taxon>Metazoa</taxon>
        <taxon>Ecdysozoa</taxon>
        <taxon>Arthropoda</taxon>
        <taxon>Hexapoda</taxon>
        <taxon>Collembola</taxon>
        <taxon>Entomobryomorpha</taxon>
        <taxon>Entomobryoidea</taxon>
        <taxon>Orchesellidae</taxon>
        <taxon>Orchesellinae</taxon>
        <taxon>Orchesella</taxon>
    </lineage>
</organism>
<feature type="domain" description="F-box" evidence="1">
    <location>
        <begin position="22"/>
        <end position="49"/>
    </location>
</feature>
<dbReference type="Gene3D" id="3.80.10.10">
    <property type="entry name" value="Ribonuclease Inhibitor"/>
    <property type="match status" value="2"/>
</dbReference>
<evidence type="ECO:0000259" key="1">
    <source>
        <dbReference type="Pfam" id="PF00646"/>
    </source>
</evidence>
<evidence type="ECO:0000313" key="3">
    <source>
        <dbReference type="Proteomes" id="UP001642540"/>
    </source>
</evidence>
<name>A0ABP1R7T8_9HEXA</name>
<accession>A0ABP1R7T8</accession>
<comment type="caution">
    <text evidence="2">The sequence shown here is derived from an EMBL/GenBank/DDBJ whole genome shotgun (WGS) entry which is preliminary data.</text>
</comment>
<evidence type="ECO:0000313" key="2">
    <source>
        <dbReference type="EMBL" id="CAL8121806.1"/>
    </source>
</evidence>
<gene>
    <name evidence="2" type="ORF">ODALV1_LOCUS19547</name>
</gene>
<protein>
    <recommendedName>
        <fullName evidence="1">F-box domain-containing protein</fullName>
    </recommendedName>
</protein>
<dbReference type="Pfam" id="PF00646">
    <property type="entry name" value="F-box"/>
    <property type="match status" value="1"/>
</dbReference>
<sequence>MMCEEDWEKTCVESQFNPLDIPYVLQQVLKNVSVWNLRKCRLVCKYWHSEATTILKKRSKISIRTEKALEEYMLQDLSKLCQSFDIKNEVKLKSPLTQEFFKRFGTNMKSLDISFHHEYGSSVIAEIFPYTPNLEELCLNGRAHFLYDEPSRDTLVNVLPKLKCLFIYDSSFDLNGFEPRRIWAENVFHILSGTSNLEKIFYAPFLESRAKMFFEILKCQPVHHSNLSHLHINHLWMNPDETSILISKQYPLKYIHLVLTSHLHRLSLNALLSSVKETLRELTLTFTDGTSCLEFHPISPLEKIRKLSMIGYDGPLIVAHAPSLQLFVISLPDSTISPGNIMINPDLEELEIYDFQVKYNLDYLRALFKKFESLRLLKTNNVNNDILRAAYAYLPKLCELRTCFHKFYGVASSRIDSGLNGLAANKHDEELLDLWDDRDVNHLRLNPWMGQLKYLKHLTLEVGLISDFGVVLGIARCKTLQELIIKNTGGHFEDSGDSRLILTDRSLRVITEEMDLHYCKIEGFSHMFSSAAIAQAKECMAGREFKLS</sequence>
<dbReference type="SUPFAM" id="SSF52047">
    <property type="entry name" value="RNI-like"/>
    <property type="match status" value="1"/>
</dbReference>
<dbReference type="EMBL" id="CAXLJM020000066">
    <property type="protein sequence ID" value="CAL8121806.1"/>
    <property type="molecule type" value="Genomic_DNA"/>
</dbReference>
<proteinExistence type="predicted"/>
<dbReference type="InterPro" id="IPR032675">
    <property type="entry name" value="LRR_dom_sf"/>
</dbReference>
<keyword evidence="3" id="KW-1185">Reference proteome</keyword>
<reference evidence="2 3" key="1">
    <citation type="submission" date="2024-08" db="EMBL/GenBank/DDBJ databases">
        <authorList>
            <person name="Cucini C."/>
            <person name="Frati F."/>
        </authorList>
    </citation>
    <scope>NUCLEOTIDE SEQUENCE [LARGE SCALE GENOMIC DNA]</scope>
</reference>
<dbReference type="Proteomes" id="UP001642540">
    <property type="component" value="Unassembled WGS sequence"/>
</dbReference>
<dbReference type="PANTHER" id="PTHR13318">
    <property type="entry name" value="PARTNER OF PAIRED, ISOFORM B-RELATED"/>
    <property type="match status" value="1"/>
</dbReference>
<dbReference type="InterPro" id="IPR001810">
    <property type="entry name" value="F-box_dom"/>
</dbReference>